<feature type="compositionally biased region" description="Low complexity" evidence="1">
    <location>
        <begin position="14"/>
        <end position="27"/>
    </location>
</feature>
<dbReference type="GeneID" id="82257705"/>
<sequence>MGIFSKLFGNKQHQVTSSTTSKNTNKQQKNDLSCLYPQIRSTDDSSFIEDITNSDVLTENFVDGLVICYVLDNGEGFEQLTKRHLIEYGVEFEEVRKIAYQNLVQRFKKHSQVGEFEFDEQETDRPPFYTINFDDNLNASVMLIEPFWRIDATSTVNSDLIAISIPAMDICLFTNFREQEDFNLMRGMGQGTYITAKSKEREVTEKIYIRKNGEWVLYLDTPEQLEELFNEELI</sequence>
<dbReference type="Pfam" id="PF07285">
    <property type="entry name" value="DUF1444"/>
    <property type="match status" value="1"/>
</dbReference>
<feature type="region of interest" description="Disordered" evidence="1">
    <location>
        <begin position="1"/>
        <end position="29"/>
    </location>
</feature>
<name>A0A1H6W1T2_9FLAO</name>
<gene>
    <name evidence="2" type="ORF">SAMN04488018_11256</name>
</gene>
<dbReference type="EMBL" id="FNYS01000012">
    <property type="protein sequence ID" value="SEJ10931.1"/>
    <property type="molecule type" value="Genomic_DNA"/>
</dbReference>
<reference evidence="2 3" key="1">
    <citation type="submission" date="2016-10" db="EMBL/GenBank/DDBJ databases">
        <authorList>
            <person name="de Groot N.N."/>
        </authorList>
    </citation>
    <scope>NUCLEOTIDE SEQUENCE [LARGE SCALE GENOMIC DNA]</scope>
    <source>
        <strain evidence="2 3">DSM 23048</strain>
    </source>
</reference>
<protein>
    <recommendedName>
        <fullName evidence="4">DUF1444 family protein</fullName>
    </recommendedName>
</protein>
<proteinExistence type="predicted"/>
<dbReference type="AlphaFoldDB" id="A0A1H6W1T2"/>
<accession>A0A1H6W1T2</accession>
<organism evidence="2 3">
    <name type="scientific">Myroides marinus</name>
    <dbReference type="NCBI Taxonomy" id="703342"/>
    <lineage>
        <taxon>Bacteria</taxon>
        <taxon>Pseudomonadati</taxon>
        <taxon>Bacteroidota</taxon>
        <taxon>Flavobacteriia</taxon>
        <taxon>Flavobacteriales</taxon>
        <taxon>Flavobacteriaceae</taxon>
        <taxon>Myroides</taxon>
    </lineage>
</organism>
<dbReference type="InterPro" id="IPR010838">
    <property type="entry name" value="DUF1444"/>
</dbReference>
<evidence type="ECO:0000313" key="2">
    <source>
        <dbReference type="EMBL" id="SEJ10931.1"/>
    </source>
</evidence>
<dbReference type="RefSeq" id="WP_074746665.1">
    <property type="nucleotide sequence ID" value="NZ_FNYS01000012.1"/>
</dbReference>
<dbReference type="Proteomes" id="UP000183077">
    <property type="component" value="Unassembled WGS sequence"/>
</dbReference>
<evidence type="ECO:0000256" key="1">
    <source>
        <dbReference type="SAM" id="MobiDB-lite"/>
    </source>
</evidence>
<evidence type="ECO:0000313" key="3">
    <source>
        <dbReference type="Proteomes" id="UP000183077"/>
    </source>
</evidence>
<evidence type="ECO:0008006" key="4">
    <source>
        <dbReference type="Google" id="ProtNLM"/>
    </source>
</evidence>